<accession>A0A0F5FSI2</accession>
<dbReference type="InterPro" id="IPR006680">
    <property type="entry name" value="Amidohydro-rel"/>
</dbReference>
<name>A0A0F5FSI2_9HYPH</name>
<sequence length="274" mass="29544">MSDARLLPPGSCDCHSHLYPSADAFPIRAGQHHEPNADTADYLAVCASLGVDRHVLVQGKAYPDRRSLLHGMAGLGSDRARGIVFFDEAPTANDLETLRASGVCGFRFLFRPGEPFDMAPVRAGAELAAAMDGHVIVQAEGAELAARYAGLLALPCPVVVDHIARLPRGAGLDEAATRALLGFLDDGGWVKLAAPYNVTADGRPDFTPLSALVRALVDAGPRRLVWGLNFPHPNLAPQDKPDERATLRSLIDLLDPTEIQQIFVENPRLLYKFE</sequence>
<proteinExistence type="predicted"/>
<dbReference type="STRING" id="443610.VE25_10705"/>
<feature type="domain" description="Amidohydrolase-related" evidence="1">
    <location>
        <begin position="12"/>
        <end position="273"/>
    </location>
</feature>
<evidence type="ECO:0000313" key="2">
    <source>
        <dbReference type="EMBL" id="KKB11831.1"/>
    </source>
</evidence>
<evidence type="ECO:0000259" key="1">
    <source>
        <dbReference type="Pfam" id="PF04909"/>
    </source>
</evidence>
<dbReference type="AlphaFoldDB" id="A0A0F5FSI2"/>
<dbReference type="PANTHER" id="PTHR35563">
    <property type="entry name" value="BARREL METAL-DEPENDENT HYDROLASE, PUTATIVE (AFU_ORTHOLOGUE AFUA_1G16240)-RELATED"/>
    <property type="match status" value="1"/>
</dbReference>
<dbReference type="GO" id="GO:0016787">
    <property type="term" value="F:hydrolase activity"/>
    <property type="evidence" value="ECO:0007669"/>
    <property type="project" value="InterPro"/>
</dbReference>
<organism evidence="2 3">
    <name type="scientific">Devosia geojensis</name>
    <dbReference type="NCBI Taxonomy" id="443610"/>
    <lineage>
        <taxon>Bacteria</taxon>
        <taxon>Pseudomonadati</taxon>
        <taxon>Pseudomonadota</taxon>
        <taxon>Alphaproteobacteria</taxon>
        <taxon>Hyphomicrobiales</taxon>
        <taxon>Devosiaceae</taxon>
        <taxon>Devosia</taxon>
    </lineage>
</organism>
<dbReference type="PANTHER" id="PTHR35563:SF2">
    <property type="entry name" value="BARREL METAL-DEPENDENT HYDROLASE, PUTATIVE (AFU_ORTHOLOGUE AFUA_1G16240)-RELATED"/>
    <property type="match status" value="1"/>
</dbReference>
<dbReference type="RefSeq" id="WP_046108615.1">
    <property type="nucleotide sequence ID" value="NZ_JZEX01000107.1"/>
</dbReference>
<dbReference type="Proteomes" id="UP000033632">
    <property type="component" value="Unassembled WGS sequence"/>
</dbReference>
<gene>
    <name evidence="2" type="ORF">VE25_10705</name>
</gene>
<evidence type="ECO:0000313" key="3">
    <source>
        <dbReference type="Proteomes" id="UP000033632"/>
    </source>
</evidence>
<dbReference type="Pfam" id="PF04909">
    <property type="entry name" value="Amidohydro_2"/>
    <property type="match status" value="1"/>
</dbReference>
<reference evidence="2 3" key="1">
    <citation type="submission" date="2015-03" db="EMBL/GenBank/DDBJ databases">
        <authorList>
            <person name="Hassan Y.I."/>
            <person name="Lepp D."/>
            <person name="Li X.-Z."/>
            <person name="Zhou T."/>
        </authorList>
    </citation>
    <scope>NUCLEOTIDE SEQUENCE [LARGE SCALE GENOMIC DNA]</scope>
    <source>
        <strain evidence="2 3">BD-c194</strain>
    </source>
</reference>
<dbReference type="EMBL" id="JZEX01000107">
    <property type="protein sequence ID" value="KKB11831.1"/>
    <property type="molecule type" value="Genomic_DNA"/>
</dbReference>
<dbReference type="OrthoDB" id="9787654at2"/>
<protein>
    <recommendedName>
        <fullName evidence="1">Amidohydrolase-related domain-containing protein</fullName>
    </recommendedName>
</protein>
<dbReference type="Gene3D" id="3.20.20.140">
    <property type="entry name" value="Metal-dependent hydrolases"/>
    <property type="match status" value="1"/>
</dbReference>
<dbReference type="SUPFAM" id="SSF51556">
    <property type="entry name" value="Metallo-dependent hydrolases"/>
    <property type="match status" value="1"/>
</dbReference>
<keyword evidence="3" id="KW-1185">Reference proteome</keyword>
<dbReference type="InterPro" id="IPR052358">
    <property type="entry name" value="Aro_Compnd_Degr_Hydrolases"/>
</dbReference>
<comment type="caution">
    <text evidence="2">The sequence shown here is derived from an EMBL/GenBank/DDBJ whole genome shotgun (WGS) entry which is preliminary data.</text>
</comment>
<dbReference type="PATRIC" id="fig|443610.3.peg.345"/>
<dbReference type="InterPro" id="IPR032466">
    <property type="entry name" value="Metal_Hydrolase"/>
</dbReference>